<evidence type="ECO:0000259" key="1">
    <source>
        <dbReference type="Pfam" id="PF01844"/>
    </source>
</evidence>
<feature type="domain" description="HNH" evidence="1">
    <location>
        <begin position="340"/>
        <end position="390"/>
    </location>
</feature>
<evidence type="ECO:0000313" key="4">
    <source>
        <dbReference type="Proteomes" id="UP000679307"/>
    </source>
</evidence>
<organism evidence="3 4">
    <name type="scientific">Nocardioides aquaticus</name>
    <dbReference type="NCBI Taxonomy" id="160826"/>
    <lineage>
        <taxon>Bacteria</taxon>
        <taxon>Bacillati</taxon>
        <taxon>Actinomycetota</taxon>
        <taxon>Actinomycetes</taxon>
        <taxon>Propionibacteriales</taxon>
        <taxon>Nocardioidaceae</taxon>
        <taxon>Nocardioides</taxon>
    </lineage>
</organism>
<sequence>METTLKEYTADEVLKGFVYNELEGKGLFGLDGKLVIQPEFQRNYIYNDGKRDVAVIDSLLKGYPLGLIYFNVDDDNDQLEVLDGQQRITSIGRFITGKFAIQVAGKEQTFSSLPLEDQALLRKSPLLVYECQGTESEIKEWFQTINIAGVPLNKQELLNAIYSGPFITKAKAEYSNSNNANMQKWSSYVKGDPKRQEVLAVALDWVASSQGKGVDAYLAQHRHDTDIAQLKTYFTSVIDWVGSVFIRPPDKEMRGLEWGPLYEEHHSTSYSAATIEGRVNELRGDPAVTSSKGIYEFLLGGEKQPQLLAIRLFDDKDKRVAYEQQTKKAKAAGESNCPLCAIGGDNNKARIYKQNEMDADHVTAWSKGGSTSLANLTMLCVTHNRAKGNR</sequence>
<reference evidence="3 4" key="1">
    <citation type="submission" date="2021-05" db="EMBL/GenBank/DDBJ databases">
        <title>Complete genome of Nocardioides aquaticus KCTC 9944T isolated from meromictic and hypersaline Ekho Lake, Antarctica.</title>
        <authorList>
            <person name="Hwang K."/>
            <person name="Kim K.M."/>
            <person name="Choe H."/>
        </authorList>
    </citation>
    <scope>NUCLEOTIDE SEQUENCE [LARGE SCALE GENOMIC DNA]</scope>
    <source>
        <strain evidence="3 4">KCTC 9944</strain>
    </source>
</reference>
<feature type="domain" description="GmrSD restriction endonucleases N-terminal" evidence="2">
    <location>
        <begin position="35"/>
        <end position="162"/>
    </location>
</feature>
<dbReference type="InterPro" id="IPR003615">
    <property type="entry name" value="HNH_nuc"/>
</dbReference>
<protein>
    <recommendedName>
        <fullName evidence="5">HNH endonuclease</fullName>
    </recommendedName>
</protein>
<dbReference type="Gene3D" id="1.10.30.50">
    <property type="match status" value="1"/>
</dbReference>
<name>A0ABX8EJB4_9ACTN</name>
<proteinExistence type="predicted"/>
<accession>A0ABX8EJB4</accession>
<gene>
    <name evidence="3" type="ORF">ENKNEFLB_03003</name>
</gene>
<evidence type="ECO:0000259" key="2">
    <source>
        <dbReference type="Pfam" id="PF03235"/>
    </source>
</evidence>
<dbReference type="PANTHER" id="PTHR39639">
    <property type="entry name" value="CHROMOSOME 16, WHOLE GENOME SHOTGUN SEQUENCE"/>
    <property type="match status" value="1"/>
</dbReference>
<dbReference type="EMBL" id="CP075371">
    <property type="protein sequence ID" value="QVT80604.1"/>
    <property type="molecule type" value="Genomic_DNA"/>
</dbReference>
<dbReference type="CDD" id="cd00085">
    <property type="entry name" value="HNHc"/>
    <property type="match status" value="1"/>
</dbReference>
<dbReference type="InterPro" id="IPR004919">
    <property type="entry name" value="GmrSD_N"/>
</dbReference>
<dbReference type="Pfam" id="PF03235">
    <property type="entry name" value="GmrSD_N"/>
    <property type="match status" value="1"/>
</dbReference>
<evidence type="ECO:0000313" key="3">
    <source>
        <dbReference type="EMBL" id="QVT80604.1"/>
    </source>
</evidence>
<evidence type="ECO:0008006" key="5">
    <source>
        <dbReference type="Google" id="ProtNLM"/>
    </source>
</evidence>
<dbReference type="PANTHER" id="PTHR39639:SF1">
    <property type="entry name" value="DUF262 DOMAIN-CONTAINING PROTEIN"/>
    <property type="match status" value="1"/>
</dbReference>
<keyword evidence="4" id="KW-1185">Reference proteome</keyword>
<dbReference type="Pfam" id="PF01844">
    <property type="entry name" value="HNH"/>
    <property type="match status" value="1"/>
</dbReference>
<dbReference type="InterPro" id="IPR002711">
    <property type="entry name" value="HNH"/>
</dbReference>
<dbReference type="Proteomes" id="UP000679307">
    <property type="component" value="Chromosome"/>
</dbReference>
<dbReference type="RefSeq" id="WP_214056132.1">
    <property type="nucleotide sequence ID" value="NZ_BAAAHS010000007.1"/>
</dbReference>